<accession>A0A9P8QAE5</accession>
<gene>
    <name evidence="1" type="ORF">WICPIJ_002122</name>
</gene>
<dbReference type="AlphaFoldDB" id="A0A9P8QAE5"/>
<dbReference type="EMBL" id="JAEUBG010001147">
    <property type="protein sequence ID" value="KAH3686891.1"/>
    <property type="molecule type" value="Genomic_DNA"/>
</dbReference>
<comment type="caution">
    <text evidence="1">The sequence shown here is derived from an EMBL/GenBank/DDBJ whole genome shotgun (WGS) entry which is preliminary data.</text>
</comment>
<sequence length="159" mass="18008">MASKLSTSRRSVIGLTSQEPSEISSFLVVKKEGLTPRDSRKAFKRSRDHDSIPTKKVSLITLSTASVALDNKGEADLDALLLHCSTSWWNLSVCFWAMRASSSLLFLRDWSTLIWWFFNHLYNWLADQVLNTSALILPALSKRDFAVRSKLSRIESRSS</sequence>
<protein>
    <submittedName>
        <fullName evidence="1">Uncharacterized protein</fullName>
    </submittedName>
</protein>
<reference evidence="1" key="1">
    <citation type="journal article" date="2021" name="Open Biol.">
        <title>Shared evolutionary footprints suggest mitochondrial oxidative damage underlies multiple complex I losses in fungi.</title>
        <authorList>
            <person name="Schikora-Tamarit M.A."/>
            <person name="Marcet-Houben M."/>
            <person name="Nosek J."/>
            <person name="Gabaldon T."/>
        </authorList>
    </citation>
    <scope>NUCLEOTIDE SEQUENCE</scope>
    <source>
        <strain evidence="1">CBS2887</strain>
    </source>
</reference>
<evidence type="ECO:0000313" key="1">
    <source>
        <dbReference type="EMBL" id="KAH3686891.1"/>
    </source>
</evidence>
<dbReference type="Proteomes" id="UP000774326">
    <property type="component" value="Unassembled WGS sequence"/>
</dbReference>
<reference evidence="1" key="2">
    <citation type="submission" date="2021-01" db="EMBL/GenBank/DDBJ databases">
        <authorList>
            <person name="Schikora-Tamarit M.A."/>
        </authorList>
    </citation>
    <scope>NUCLEOTIDE SEQUENCE</scope>
    <source>
        <strain evidence="1">CBS2887</strain>
    </source>
</reference>
<organism evidence="1 2">
    <name type="scientific">Wickerhamomyces pijperi</name>
    <name type="common">Yeast</name>
    <name type="synonym">Pichia pijperi</name>
    <dbReference type="NCBI Taxonomy" id="599730"/>
    <lineage>
        <taxon>Eukaryota</taxon>
        <taxon>Fungi</taxon>
        <taxon>Dikarya</taxon>
        <taxon>Ascomycota</taxon>
        <taxon>Saccharomycotina</taxon>
        <taxon>Saccharomycetes</taxon>
        <taxon>Phaffomycetales</taxon>
        <taxon>Wickerhamomycetaceae</taxon>
        <taxon>Wickerhamomyces</taxon>
    </lineage>
</organism>
<name>A0A9P8QAE5_WICPI</name>
<proteinExistence type="predicted"/>
<keyword evidence="2" id="KW-1185">Reference proteome</keyword>
<evidence type="ECO:0000313" key="2">
    <source>
        <dbReference type="Proteomes" id="UP000774326"/>
    </source>
</evidence>